<keyword evidence="2" id="KW-1185">Reference proteome</keyword>
<dbReference type="KEGG" id="vg:29059297"/>
<protein>
    <submittedName>
        <fullName evidence="1">Uncharacterized protein</fullName>
    </submittedName>
</protein>
<dbReference type="Proteomes" id="UP000203816">
    <property type="component" value="Segment"/>
</dbReference>
<dbReference type="RefSeq" id="YP_009280100.1">
    <property type="nucleotide sequence ID" value="NC_031020.1"/>
</dbReference>
<name>A0A192YBV2_9CAUD</name>
<evidence type="ECO:0000313" key="2">
    <source>
        <dbReference type="Proteomes" id="UP000203816"/>
    </source>
</evidence>
<dbReference type="GeneID" id="29059297"/>
<evidence type="ECO:0000313" key="1">
    <source>
        <dbReference type="EMBL" id="ANM46615.1"/>
    </source>
</evidence>
<organism evidence="1 2">
    <name type="scientific">Morganella phage vB_MmoM_MP1</name>
    <dbReference type="NCBI Taxonomy" id="1852628"/>
    <lineage>
        <taxon>Viruses</taxon>
        <taxon>Duplodnaviria</taxon>
        <taxon>Heunggongvirae</taxon>
        <taxon>Uroviricota</taxon>
        <taxon>Caudoviricetes</taxon>
        <taxon>Pantevenvirales</taxon>
        <taxon>Straboviridae</taxon>
        <taxon>Gualtarvirus</taxon>
        <taxon>Gualtarvirus mp1</taxon>
    </lineage>
</organism>
<accession>A0A192YBV2</accession>
<reference evidence="1 2" key="1">
    <citation type="submission" date="2016-04" db="EMBL/GenBank/DDBJ databases">
        <title>Comparative genomics of Morganella phages MP1 and MP2 define new clades among the T4 and T7-like Viruses.</title>
        <authorList>
            <person name="Pinto G."/>
            <person name="Oliveira A."/>
            <person name="Malgorzata L."/>
            <person name="Kropinski A."/>
            <person name="Azeredo J."/>
        </authorList>
    </citation>
    <scope>NUCLEOTIDE SEQUENCE [LARGE SCALE GENOMIC DNA]</scope>
</reference>
<proteinExistence type="predicted"/>
<dbReference type="EMBL" id="KX078569">
    <property type="protein sequence ID" value="ANM46615.1"/>
    <property type="molecule type" value="Genomic_DNA"/>
</dbReference>
<gene>
    <name evidence="1" type="ORF">MP1_gp0242</name>
</gene>
<sequence>MGYHVMPIAKGQVGELSKIQEELSELKDATAQDSKIMALVELSDLYGAIELYIEKHFPDFTMEDLKVMSNITRRVFENGDR</sequence>
<dbReference type="OrthoDB" id="27199at10239"/>